<dbReference type="Proteomes" id="UP000054937">
    <property type="component" value="Unassembled WGS sequence"/>
</dbReference>
<keyword evidence="3" id="KW-0507">mRNA processing</keyword>
<comment type="caution">
    <text evidence="8">The sequence shown here is derived from an EMBL/GenBank/DDBJ whole genome shotgun (WGS) entry which is preliminary data.</text>
</comment>
<comment type="subcellular location">
    <subcellularLocation>
        <location evidence="1">Nucleus</location>
    </subcellularLocation>
</comment>
<evidence type="ECO:0000256" key="1">
    <source>
        <dbReference type="ARBA" id="ARBA00004123"/>
    </source>
</evidence>
<organism evidence="8 9">
    <name type="scientific">Pseudocohnilembus persalinus</name>
    <name type="common">Ciliate</name>
    <dbReference type="NCBI Taxonomy" id="266149"/>
    <lineage>
        <taxon>Eukaryota</taxon>
        <taxon>Sar</taxon>
        <taxon>Alveolata</taxon>
        <taxon>Ciliophora</taxon>
        <taxon>Intramacronucleata</taxon>
        <taxon>Oligohymenophorea</taxon>
        <taxon>Scuticociliatia</taxon>
        <taxon>Philasterida</taxon>
        <taxon>Pseudocohnilembidae</taxon>
        <taxon>Pseudocohnilembus</taxon>
    </lineage>
</organism>
<keyword evidence="7" id="KW-0175">Coiled coil</keyword>
<evidence type="ECO:0000256" key="6">
    <source>
        <dbReference type="ARBA" id="ARBA00023242"/>
    </source>
</evidence>
<dbReference type="FunCoup" id="A0A0V0QPT1">
    <property type="interactions" value="310"/>
</dbReference>
<protein>
    <submittedName>
        <fullName evidence="8">Uncharacterized protein</fullName>
    </submittedName>
</protein>
<dbReference type="GO" id="GO:0008380">
    <property type="term" value="P:RNA splicing"/>
    <property type="evidence" value="ECO:0007669"/>
    <property type="project" value="UniProtKB-KW"/>
</dbReference>
<evidence type="ECO:0000256" key="5">
    <source>
        <dbReference type="ARBA" id="ARBA00023187"/>
    </source>
</evidence>
<dbReference type="GO" id="GO:0006397">
    <property type="term" value="P:mRNA processing"/>
    <property type="evidence" value="ECO:0007669"/>
    <property type="project" value="UniProtKB-KW"/>
</dbReference>
<dbReference type="AlphaFoldDB" id="A0A0V0QPT1"/>
<dbReference type="Pfam" id="PF05700">
    <property type="entry name" value="BCAS2"/>
    <property type="match status" value="1"/>
</dbReference>
<dbReference type="PANTHER" id="PTHR13296">
    <property type="entry name" value="BCAS2 PROTEIN"/>
    <property type="match status" value="1"/>
</dbReference>
<keyword evidence="6" id="KW-0539">Nucleus</keyword>
<comment type="similarity">
    <text evidence="2">Belongs to the SPF27 family.</text>
</comment>
<evidence type="ECO:0000313" key="8">
    <source>
        <dbReference type="EMBL" id="KRX04104.1"/>
    </source>
</evidence>
<evidence type="ECO:0000256" key="4">
    <source>
        <dbReference type="ARBA" id="ARBA00022728"/>
    </source>
</evidence>
<evidence type="ECO:0000256" key="3">
    <source>
        <dbReference type="ARBA" id="ARBA00022664"/>
    </source>
</evidence>
<dbReference type="OrthoDB" id="205794at2759"/>
<dbReference type="InParanoid" id="A0A0V0QPT1"/>
<reference evidence="8 9" key="1">
    <citation type="journal article" date="2015" name="Sci. Rep.">
        <title>Genome of the facultative scuticociliatosis pathogen Pseudocohnilembus persalinus provides insight into its virulence through horizontal gene transfer.</title>
        <authorList>
            <person name="Xiong J."/>
            <person name="Wang G."/>
            <person name="Cheng J."/>
            <person name="Tian M."/>
            <person name="Pan X."/>
            <person name="Warren A."/>
            <person name="Jiang C."/>
            <person name="Yuan D."/>
            <person name="Miao W."/>
        </authorList>
    </citation>
    <scope>NUCLEOTIDE SEQUENCE [LARGE SCALE GENOMIC DNA]</scope>
    <source>
        <strain evidence="8">36N120E</strain>
    </source>
</reference>
<evidence type="ECO:0000256" key="2">
    <source>
        <dbReference type="ARBA" id="ARBA00010788"/>
    </source>
</evidence>
<feature type="coiled-coil region" evidence="7">
    <location>
        <begin position="156"/>
        <end position="190"/>
    </location>
</feature>
<name>A0A0V0QPT1_PSEPJ</name>
<keyword evidence="4" id="KW-0747">Spliceosome</keyword>
<gene>
    <name evidence="8" type="ORF">PPERSA_08319</name>
</gene>
<evidence type="ECO:0000313" key="9">
    <source>
        <dbReference type="Proteomes" id="UP000054937"/>
    </source>
</evidence>
<dbReference type="OMA" id="CKIMIEI"/>
<dbReference type="EMBL" id="LDAU01000121">
    <property type="protein sequence ID" value="KRX04104.1"/>
    <property type="molecule type" value="Genomic_DNA"/>
</dbReference>
<keyword evidence="9" id="KW-1185">Reference proteome</keyword>
<dbReference type="GO" id="GO:0071013">
    <property type="term" value="C:catalytic step 2 spliceosome"/>
    <property type="evidence" value="ECO:0007669"/>
    <property type="project" value="TreeGrafter"/>
</dbReference>
<dbReference type="InterPro" id="IPR008409">
    <property type="entry name" value="SPF27"/>
</dbReference>
<dbReference type="GO" id="GO:0000974">
    <property type="term" value="C:Prp19 complex"/>
    <property type="evidence" value="ECO:0007669"/>
    <property type="project" value="TreeGrafter"/>
</dbReference>
<dbReference type="PANTHER" id="PTHR13296:SF0">
    <property type="entry name" value="PRE-MRNA-SPLICING FACTOR SPF27"/>
    <property type="match status" value="1"/>
</dbReference>
<evidence type="ECO:0000256" key="7">
    <source>
        <dbReference type="SAM" id="Coils"/>
    </source>
</evidence>
<sequence length="204" mass="24051">MQEEILQIQGVQTSMAMKNPLAHLVTAFPYIDDQISENNNLNQTKQLAYRSEAERLVREEMRKMEPQDYLKNLPMPSTENLEKSELIQKEFERIKNKEPMPPIKTEQYALPTGNLENIKDTQKLKNIIDKTKILSQHNNLRQINGQLLKKYGPDSYKQYISDLIKVRDQNAQLEKDTIDLEKEVIDVRRKKMKLVQDQQQNQQQ</sequence>
<accession>A0A0V0QPT1</accession>
<keyword evidence="5" id="KW-0508">mRNA splicing</keyword>
<dbReference type="GO" id="GO:0071011">
    <property type="term" value="C:precatalytic spliceosome"/>
    <property type="evidence" value="ECO:0007669"/>
    <property type="project" value="TreeGrafter"/>
</dbReference>
<proteinExistence type="inferred from homology"/>